<protein>
    <submittedName>
        <fullName evidence="1">Uncharacterized protein</fullName>
    </submittedName>
</protein>
<organism evidence="1 2">
    <name type="scientific">Talaromyces rugulosus</name>
    <name type="common">Penicillium rugulosum</name>
    <dbReference type="NCBI Taxonomy" id="121627"/>
    <lineage>
        <taxon>Eukaryota</taxon>
        <taxon>Fungi</taxon>
        <taxon>Dikarya</taxon>
        <taxon>Ascomycota</taxon>
        <taxon>Pezizomycotina</taxon>
        <taxon>Eurotiomycetes</taxon>
        <taxon>Eurotiomycetidae</taxon>
        <taxon>Eurotiales</taxon>
        <taxon>Trichocomaceae</taxon>
        <taxon>Talaromyces</taxon>
        <taxon>Talaromyces sect. Islandici</taxon>
    </lineage>
</organism>
<sequence>MPRYPHIPGIPLMGPGGLRGLTRASEFVTMPRAPVHFLKNVGPRPVVPSAIPRPPAPFARARPLVAPGAPRRLAFRDAPVDPVSFPRLVPAAPPTPPPSPLRFTYWETPSLSKEGVRRAYINRRLPSFSPSPSSIPVPKRFLQGAPRKHAAFSVSAFAPSLEDALREPAPPTPCKPKSVRIAVSAPTPRSGMCSRRSASSLRSILVQSRPADEVRVKKSVRFGDVAVHDVDYWIDRKSNDDRGLWKMGRMQGWRVIPLSEPDEDGLWNRYMSMWGNSDHHSSLYYHIGMPKCTNPGCHWEEIAQVYRAFLRKGVSLWDRHDLILYAWSELRERERQKGRWLL</sequence>
<evidence type="ECO:0000313" key="1">
    <source>
        <dbReference type="EMBL" id="QKX54485.1"/>
    </source>
</evidence>
<keyword evidence="2" id="KW-1185">Reference proteome</keyword>
<reference evidence="2" key="1">
    <citation type="submission" date="2020-06" db="EMBL/GenBank/DDBJ databases">
        <title>A chromosome-scale genome assembly of Talaromyces rugulosus W13939.</title>
        <authorList>
            <person name="Wang B."/>
            <person name="Guo L."/>
            <person name="Ye K."/>
            <person name="Wang L."/>
        </authorList>
    </citation>
    <scope>NUCLEOTIDE SEQUENCE [LARGE SCALE GENOMIC DNA]</scope>
    <source>
        <strain evidence="2">W13939</strain>
    </source>
</reference>
<evidence type="ECO:0000313" key="2">
    <source>
        <dbReference type="Proteomes" id="UP000509510"/>
    </source>
</evidence>
<proteinExistence type="predicted"/>
<gene>
    <name evidence="1" type="ORF">TRUGW13939_01572</name>
</gene>
<name>A0A7H8QLR7_TALRU</name>
<dbReference type="EMBL" id="CP055898">
    <property type="protein sequence ID" value="QKX54485.1"/>
    <property type="molecule type" value="Genomic_DNA"/>
</dbReference>
<dbReference type="KEGG" id="trg:TRUGW13939_01572"/>
<dbReference type="Proteomes" id="UP000509510">
    <property type="component" value="Chromosome I"/>
</dbReference>
<dbReference type="GeneID" id="55989082"/>
<dbReference type="RefSeq" id="XP_035340664.1">
    <property type="nucleotide sequence ID" value="XM_035484771.1"/>
</dbReference>
<dbReference type="OrthoDB" id="4221626at2759"/>
<dbReference type="AlphaFoldDB" id="A0A7H8QLR7"/>
<accession>A0A7H8QLR7</accession>